<dbReference type="GO" id="GO:0009432">
    <property type="term" value="P:SOS response"/>
    <property type="evidence" value="ECO:0007669"/>
    <property type="project" value="UniProtKB-KW"/>
</dbReference>
<keyword evidence="10" id="KW-0234">DNA repair</keyword>
<dbReference type="InterPro" id="IPR015927">
    <property type="entry name" value="Peptidase_S24_S26A/B/C"/>
</dbReference>
<dbReference type="GO" id="GO:0006260">
    <property type="term" value="P:DNA replication"/>
    <property type="evidence" value="ECO:0007669"/>
    <property type="project" value="UniProtKB-KW"/>
</dbReference>
<accession>A0A3B1B7E6</accession>
<dbReference type="SUPFAM" id="SSF46785">
    <property type="entry name" value="Winged helix' DNA-binding domain"/>
    <property type="match status" value="1"/>
</dbReference>
<dbReference type="GO" id="GO:0045892">
    <property type="term" value="P:negative regulation of DNA-templated transcription"/>
    <property type="evidence" value="ECO:0007669"/>
    <property type="project" value="InterPro"/>
</dbReference>
<dbReference type="GO" id="GO:0006508">
    <property type="term" value="P:proteolysis"/>
    <property type="evidence" value="ECO:0007669"/>
    <property type="project" value="UniProtKB-KW"/>
</dbReference>
<dbReference type="AlphaFoldDB" id="A0A3B1B7E6"/>
<evidence type="ECO:0000256" key="9">
    <source>
        <dbReference type="ARBA" id="ARBA00023163"/>
    </source>
</evidence>
<keyword evidence="13" id="KW-0645">Protease</keyword>
<evidence type="ECO:0000256" key="7">
    <source>
        <dbReference type="ARBA" id="ARBA00023015"/>
    </source>
</evidence>
<keyword evidence="7" id="KW-0805">Transcription regulation</keyword>
<dbReference type="InterPro" id="IPR006200">
    <property type="entry name" value="LexA"/>
</dbReference>
<evidence type="ECO:0000256" key="8">
    <source>
        <dbReference type="ARBA" id="ARBA00023125"/>
    </source>
</evidence>
<dbReference type="PRINTS" id="PR00726">
    <property type="entry name" value="LEXASERPTASE"/>
</dbReference>
<evidence type="ECO:0000256" key="2">
    <source>
        <dbReference type="ARBA" id="ARBA00022491"/>
    </source>
</evidence>
<dbReference type="SUPFAM" id="SSF51306">
    <property type="entry name" value="LexA/Signal peptidase"/>
    <property type="match status" value="1"/>
</dbReference>
<evidence type="ECO:0000256" key="5">
    <source>
        <dbReference type="ARBA" id="ARBA00022801"/>
    </source>
</evidence>
<dbReference type="InterPro" id="IPR036390">
    <property type="entry name" value="WH_DNA-bd_sf"/>
</dbReference>
<comment type="similarity">
    <text evidence="1">Belongs to the peptidase S24 family.</text>
</comment>
<dbReference type="InterPro" id="IPR036388">
    <property type="entry name" value="WH-like_DNA-bd_sf"/>
</dbReference>
<keyword evidence="4" id="KW-0227">DNA damage</keyword>
<feature type="domain" description="Peptidase S24/S26A/S26B/S26C" evidence="12">
    <location>
        <begin position="54"/>
        <end position="168"/>
    </location>
</feature>
<protein>
    <submittedName>
        <fullName evidence="13">SOS-response repressor and protease LexA</fullName>
        <ecNumber evidence="13">3.4.21.88</ecNumber>
    </submittedName>
</protein>
<dbReference type="InterPro" id="IPR036286">
    <property type="entry name" value="LexA/Signal_pep-like_sf"/>
</dbReference>
<dbReference type="GO" id="GO:0006281">
    <property type="term" value="P:DNA repair"/>
    <property type="evidence" value="ECO:0007669"/>
    <property type="project" value="UniProtKB-KW"/>
</dbReference>
<evidence type="ECO:0000256" key="1">
    <source>
        <dbReference type="ARBA" id="ARBA00007484"/>
    </source>
</evidence>
<evidence type="ECO:0000256" key="3">
    <source>
        <dbReference type="ARBA" id="ARBA00022705"/>
    </source>
</evidence>
<dbReference type="EC" id="3.4.21.88" evidence="13"/>
<sequence length="175" mass="18898">MLTPSLSEVAEGIGIRSKGVAHRYVQALAEAGALILHPGQHRGIELVEDALSIPLLGRIAAGQPIEAIPGQDQLDLSTLYGPNRYYALRVTGDSMVDAGILDGDTVIIEQRDIANDGEIVVALIDGENATLKRLKYRQDGSLALIAENTTMPPMIYAAERVVIQGIVVGQLRWYR</sequence>
<dbReference type="GO" id="GO:0004252">
    <property type="term" value="F:serine-type endopeptidase activity"/>
    <property type="evidence" value="ECO:0007669"/>
    <property type="project" value="UniProtKB-EC"/>
</dbReference>
<keyword evidence="2" id="KW-0678">Repressor</keyword>
<keyword evidence="6" id="KW-0068">Autocatalytic cleavage</keyword>
<dbReference type="Pfam" id="PF00717">
    <property type="entry name" value="Peptidase_S24"/>
    <property type="match status" value="1"/>
</dbReference>
<evidence type="ECO:0000256" key="4">
    <source>
        <dbReference type="ARBA" id="ARBA00022763"/>
    </source>
</evidence>
<dbReference type="GO" id="GO:0003677">
    <property type="term" value="F:DNA binding"/>
    <property type="evidence" value="ECO:0007669"/>
    <property type="project" value="UniProtKB-KW"/>
</dbReference>
<dbReference type="InterPro" id="IPR050077">
    <property type="entry name" value="LexA_repressor"/>
</dbReference>
<organism evidence="13">
    <name type="scientific">hydrothermal vent metagenome</name>
    <dbReference type="NCBI Taxonomy" id="652676"/>
    <lineage>
        <taxon>unclassified sequences</taxon>
        <taxon>metagenomes</taxon>
        <taxon>ecological metagenomes</taxon>
    </lineage>
</organism>
<keyword evidence="3" id="KW-0235">DNA replication</keyword>
<evidence type="ECO:0000256" key="10">
    <source>
        <dbReference type="ARBA" id="ARBA00023204"/>
    </source>
</evidence>
<dbReference type="PANTHER" id="PTHR33516:SF2">
    <property type="entry name" value="LEXA REPRESSOR-RELATED"/>
    <property type="match status" value="1"/>
</dbReference>
<keyword evidence="9" id="KW-0804">Transcription</keyword>
<evidence type="ECO:0000313" key="13">
    <source>
        <dbReference type="EMBL" id="VAX10161.1"/>
    </source>
</evidence>
<keyword evidence="8" id="KW-0238">DNA-binding</keyword>
<dbReference type="CDD" id="cd06529">
    <property type="entry name" value="S24_LexA-like"/>
    <property type="match status" value="1"/>
</dbReference>
<dbReference type="Gene3D" id="1.10.10.10">
    <property type="entry name" value="Winged helix-like DNA-binding domain superfamily/Winged helix DNA-binding domain"/>
    <property type="match status" value="1"/>
</dbReference>
<dbReference type="Gene3D" id="2.10.109.10">
    <property type="entry name" value="Umud Fragment, subunit A"/>
    <property type="match status" value="1"/>
</dbReference>
<dbReference type="InterPro" id="IPR039418">
    <property type="entry name" value="LexA-like"/>
</dbReference>
<dbReference type="EMBL" id="UOFX01000065">
    <property type="protein sequence ID" value="VAX10161.1"/>
    <property type="molecule type" value="Genomic_DNA"/>
</dbReference>
<dbReference type="InterPro" id="IPR006197">
    <property type="entry name" value="Peptidase_S24_LexA"/>
</dbReference>
<gene>
    <name evidence="13" type="ORF">MNBD_GAMMA26-808</name>
</gene>
<keyword evidence="11" id="KW-0742">SOS response</keyword>
<evidence type="ECO:0000256" key="6">
    <source>
        <dbReference type="ARBA" id="ARBA00022813"/>
    </source>
</evidence>
<dbReference type="NCBIfam" id="TIGR00498">
    <property type="entry name" value="lexA"/>
    <property type="match status" value="1"/>
</dbReference>
<evidence type="ECO:0000256" key="11">
    <source>
        <dbReference type="ARBA" id="ARBA00023236"/>
    </source>
</evidence>
<reference evidence="13" key="1">
    <citation type="submission" date="2018-06" db="EMBL/GenBank/DDBJ databases">
        <authorList>
            <person name="Zhirakovskaya E."/>
        </authorList>
    </citation>
    <scope>NUCLEOTIDE SEQUENCE</scope>
</reference>
<proteinExistence type="inferred from homology"/>
<name>A0A3B1B7E6_9ZZZZ</name>
<evidence type="ECO:0000259" key="12">
    <source>
        <dbReference type="Pfam" id="PF00717"/>
    </source>
</evidence>
<dbReference type="PANTHER" id="PTHR33516">
    <property type="entry name" value="LEXA REPRESSOR"/>
    <property type="match status" value="1"/>
</dbReference>
<keyword evidence="5 13" id="KW-0378">Hydrolase</keyword>